<name>A0A6C0M0F5_9ZZZZ</name>
<evidence type="ECO:0000313" key="1">
    <source>
        <dbReference type="EMBL" id="QHU35778.1"/>
    </source>
</evidence>
<dbReference type="AlphaFoldDB" id="A0A6C0M0F5"/>
<dbReference type="EMBL" id="MN740612">
    <property type="protein sequence ID" value="QHU35778.1"/>
    <property type="molecule type" value="Genomic_DNA"/>
</dbReference>
<sequence>MSNRSTSALQALIEAYARAKGVPPPAGDLITNADVFITIFNASMIETAVKTKLPQDGGALPVTYTILGKTFNFNSTQQAVEVLNAAANPRVVGSIRMQMDGNIVRFFDATNTQVDTIYTAKSANEFKKICDAFGKTEECSMVMAQCALQSFDTCTDNIVSGKGNLTFDPKEANINKLIQAYAFLKKLGWKYYTNSGKAEEVDAWQKRQSNTVFKSASGDIITFLKNIVVALNASDIPKKLNTKAGQVSSSPSLEEIQKALAEGNHSINNYSFWSPFGVMGMALPGQMNSVVLSGKMNGGGLDTKASEKLQAQFTKLNEILAASGKALASKTLTDIQAEIKTIIDAENAITAVIDSLSKSKNMDILAKQVVALRDNLKDANGTPLNVNGPDFIDEFTKAYEKMHVSIGKVAGALGNAYIIFGKYIPKASDVTADSLQRQGNNAPRDRLVSF</sequence>
<accession>A0A6C0M0F5</accession>
<protein>
    <submittedName>
        <fullName evidence="1">Uncharacterized protein</fullName>
    </submittedName>
</protein>
<organism evidence="1">
    <name type="scientific">viral metagenome</name>
    <dbReference type="NCBI Taxonomy" id="1070528"/>
    <lineage>
        <taxon>unclassified sequences</taxon>
        <taxon>metagenomes</taxon>
        <taxon>organismal metagenomes</taxon>
    </lineage>
</organism>
<proteinExistence type="predicted"/>
<reference evidence="1" key="1">
    <citation type="journal article" date="2020" name="Nature">
        <title>Giant virus diversity and host interactions through global metagenomics.</title>
        <authorList>
            <person name="Schulz F."/>
            <person name="Roux S."/>
            <person name="Paez-Espino D."/>
            <person name="Jungbluth S."/>
            <person name="Walsh D.A."/>
            <person name="Denef V.J."/>
            <person name="McMahon K.D."/>
            <person name="Konstantinidis K.T."/>
            <person name="Eloe-Fadrosh E.A."/>
            <person name="Kyrpides N.C."/>
            <person name="Woyke T."/>
        </authorList>
    </citation>
    <scope>NUCLEOTIDE SEQUENCE</scope>
    <source>
        <strain evidence="1">GVMAG-S-1035085-51</strain>
    </source>
</reference>